<sequence>MNQKVIVFGVDGLIPELVYKFSEEGYLPNITRMFQEGSSSKLLPYISTWGDVNWVSFMTGQTPGNCWEGQRNPPENNNHLIKLMDQQEKKCALVHFPETLSTEGTKHVSFAPFQGDNPFFEISSPTVYSTHPNKWYSRTKTEFLGWPPDASLAYHEKQNIKPLLKTETTNKFQISMQTRLNIAFQVVITLLDDKKIRIELPNEQFIETETDQWSDWITIPFNNELEGITRFKLLKCNPEQKEIDLLQSQCNFISGFSNDSKVDRLLTERCGPFISKWTIQADPDQLYYESAFEEAEYQADWLAKASQILLNEENFDLFATVYRLNDETHHTCLGLVDPASPFYTPEKSSLYEKTIRKSYEILDKVVGDLLDYKDEDTLLVLASDHGDVPNAYLCDVYRRLEECNLAKLDENGKPIWNKTKAYLKNERGGLEIYVNLKGREKHGIVEPNKYETVQNAIFNALSTWYYETPEYKLNVAGLVLKKQDAPIIGYWGSKMGDVIFAYNNGFVWGRNLKGDVVSPVSSPGANHGPQIPTAKTKYSSNYGIVLFHGSTTKAGYKRDCEQFGPYMMNDVGVTIGETLGLKQTELLDGKFMNDLV</sequence>
<dbReference type="Pfam" id="PF01663">
    <property type="entry name" value="Phosphodiest"/>
    <property type="match status" value="2"/>
</dbReference>
<comment type="caution">
    <text evidence="1">The sequence shown here is derived from an EMBL/GenBank/DDBJ whole genome shotgun (WGS) entry which is preliminary data.</text>
</comment>
<dbReference type="RefSeq" id="WP_125555666.1">
    <property type="nucleotide sequence ID" value="NZ_RBVX01000007.1"/>
</dbReference>
<dbReference type="InterPro" id="IPR002591">
    <property type="entry name" value="Phosphodiest/P_Trfase"/>
</dbReference>
<dbReference type="EMBL" id="RBVX01000007">
    <property type="protein sequence ID" value="RSL33610.1"/>
    <property type="molecule type" value="Genomic_DNA"/>
</dbReference>
<evidence type="ECO:0008006" key="3">
    <source>
        <dbReference type="Google" id="ProtNLM"/>
    </source>
</evidence>
<gene>
    <name evidence="1" type="ORF">D7Z54_09880</name>
</gene>
<keyword evidence="2" id="KW-1185">Reference proteome</keyword>
<dbReference type="Proteomes" id="UP000275076">
    <property type="component" value="Unassembled WGS sequence"/>
</dbReference>
<dbReference type="Gene3D" id="3.40.720.10">
    <property type="entry name" value="Alkaline Phosphatase, subunit A"/>
    <property type="match status" value="2"/>
</dbReference>
<dbReference type="AlphaFoldDB" id="A0A3R9P640"/>
<evidence type="ECO:0000313" key="2">
    <source>
        <dbReference type="Proteomes" id="UP000275076"/>
    </source>
</evidence>
<evidence type="ECO:0000313" key="1">
    <source>
        <dbReference type="EMBL" id="RSL33610.1"/>
    </source>
</evidence>
<proteinExistence type="predicted"/>
<accession>A0A3R9P640</accession>
<dbReference type="OrthoDB" id="9779418at2"/>
<protein>
    <recommendedName>
        <fullName evidence="3">Type I phosphodiesterase / nucleotide pyrophosphatase</fullName>
    </recommendedName>
</protein>
<organism evidence="1 2">
    <name type="scientific">Salibacterium salarium</name>
    <dbReference type="NCBI Taxonomy" id="284579"/>
    <lineage>
        <taxon>Bacteria</taxon>
        <taxon>Bacillati</taxon>
        <taxon>Bacillota</taxon>
        <taxon>Bacilli</taxon>
        <taxon>Bacillales</taxon>
        <taxon>Bacillaceae</taxon>
    </lineage>
</organism>
<dbReference type="InterPro" id="IPR017850">
    <property type="entry name" value="Alkaline_phosphatase_core_sf"/>
</dbReference>
<dbReference type="SUPFAM" id="SSF53649">
    <property type="entry name" value="Alkaline phosphatase-like"/>
    <property type="match status" value="1"/>
</dbReference>
<name>A0A3R9P640_9BACI</name>
<reference evidence="1 2" key="1">
    <citation type="submission" date="2018-10" db="EMBL/GenBank/DDBJ databases">
        <title>Draft genome sequence of Bacillus salarius IM0101, isolated from a hypersaline soil in Inner Mongolia, China.</title>
        <authorList>
            <person name="Yamprayoonswat W."/>
            <person name="Boonvisut S."/>
            <person name="Jumpathong W."/>
            <person name="Sittihan S."/>
            <person name="Ruangsuj P."/>
            <person name="Wanthongcharoen S."/>
            <person name="Thongpramul N."/>
            <person name="Pimmason S."/>
            <person name="Yu B."/>
            <person name="Yasawong M."/>
        </authorList>
    </citation>
    <scope>NUCLEOTIDE SEQUENCE [LARGE SCALE GENOMIC DNA]</scope>
    <source>
        <strain evidence="1 2">IM0101</strain>
    </source>
</reference>